<evidence type="ECO:0008006" key="3">
    <source>
        <dbReference type="Google" id="ProtNLM"/>
    </source>
</evidence>
<dbReference type="Pfam" id="PF18953">
    <property type="entry name" value="SAP_new25"/>
    <property type="match status" value="1"/>
</dbReference>
<accession>A0ABM9D393</accession>
<sequence>MELLKENQYYYKKDLQDICRQHGWSTSGTKAQLLACIQSGGKRGGDQPARNHKIRLTLDQISPEMPLINSGFSFNQVARDYFANYYQVANFHFTKQMATLCRLAQKNQDSSIHVSDLMDIYEGKRFGSLDDEDEASYQWNNFVHDFFADDSLPAEKNLHMAAQLWHFVKNRPQENSYTSDLWRQYQAQQK</sequence>
<name>A0ABM9D393_9LACO</name>
<dbReference type="RefSeq" id="WP_248706015.1">
    <property type="nucleotide sequence ID" value="NZ_CAKOET010000002.1"/>
</dbReference>
<gene>
    <name evidence="1" type="ORF">LMG032447_00596</name>
</gene>
<dbReference type="EMBL" id="CAKOEU010000002">
    <property type="protein sequence ID" value="CAH1852504.1"/>
    <property type="molecule type" value="Genomic_DNA"/>
</dbReference>
<protein>
    <recommendedName>
        <fullName evidence="3">SAP domain-containing protein</fullName>
    </recommendedName>
</protein>
<comment type="caution">
    <text evidence="1">The sequence shown here is derived from an EMBL/GenBank/DDBJ whole genome shotgun (WGS) entry which is preliminary data.</text>
</comment>
<reference evidence="1" key="1">
    <citation type="submission" date="2022-03" db="EMBL/GenBank/DDBJ databases">
        <authorList>
            <person name="Hettiarachchi G."/>
        </authorList>
    </citation>
    <scope>NUCLEOTIDE SEQUENCE</scope>
    <source>
        <strain evidence="1">LMG 32447</strain>
    </source>
</reference>
<dbReference type="Proteomes" id="UP000838102">
    <property type="component" value="Unassembled WGS sequence"/>
</dbReference>
<evidence type="ECO:0000313" key="2">
    <source>
        <dbReference type="Proteomes" id="UP000838102"/>
    </source>
</evidence>
<keyword evidence="2" id="KW-1185">Reference proteome</keyword>
<evidence type="ECO:0000313" key="1">
    <source>
        <dbReference type="EMBL" id="CAH1852504.1"/>
    </source>
</evidence>
<organism evidence="1 2">
    <name type="scientific">Convivina praedatoris</name>
    <dbReference type="NCBI Taxonomy" id="2880963"/>
    <lineage>
        <taxon>Bacteria</taxon>
        <taxon>Bacillati</taxon>
        <taxon>Bacillota</taxon>
        <taxon>Bacilli</taxon>
        <taxon>Lactobacillales</taxon>
        <taxon>Lactobacillaceae</taxon>
        <taxon>Convivina</taxon>
    </lineage>
</organism>
<proteinExistence type="predicted"/>